<evidence type="ECO:0000256" key="1">
    <source>
        <dbReference type="SAM" id="MobiDB-lite"/>
    </source>
</evidence>
<gene>
    <name evidence="2" type="ORF">EVEC_LOCUS421</name>
</gene>
<organism evidence="4">
    <name type="scientific">Enterobius vermicularis</name>
    <name type="common">Human pinworm</name>
    <dbReference type="NCBI Taxonomy" id="51028"/>
    <lineage>
        <taxon>Eukaryota</taxon>
        <taxon>Metazoa</taxon>
        <taxon>Ecdysozoa</taxon>
        <taxon>Nematoda</taxon>
        <taxon>Chromadorea</taxon>
        <taxon>Rhabditida</taxon>
        <taxon>Spirurina</taxon>
        <taxon>Oxyuridomorpha</taxon>
        <taxon>Oxyuroidea</taxon>
        <taxon>Oxyuridae</taxon>
        <taxon>Enterobius</taxon>
    </lineage>
</organism>
<keyword evidence="3" id="KW-1185">Reference proteome</keyword>
<sequence>MPEKLSEDESISLVSTKYGQPSKDSRIRHSVSVSPPPYDRSQRHSSSYGKSHEPVSERRLLRARRFGIEPHLEELSVC</sequence>
<proteinExistence type="predicted"/>
<evidence type="ECO:0000313" key="2">
    <source>
        <dbReference type="EMBL" id="VDD85278.1"/>
    </source>
</evidence>
<dbReference type="WBParaSite" id="EVEC_0000062401-mRNA-1">
    <property type="protein sequence ID" value="EVEC_0000062401-mRNA-1"/>
    <property type="gene ID" value="EVEC_0000062401"/>
</dbReference>
<dbReference type="EMBL" id="UXUI01000583">
    <property type="protein sequence ID" value="VDD85278.1"/>
    <property type="molecule type" value="Genomic_DNA"/>
</dbReference>
<evidence type="ECO:0000313" key="4">
    <source>
        <dbReference type="WBParaSite" id="EVEC_0000062401-mRNA-1"/>
    </source>
</evidence>
<feature type="region of interest" description="Disordered" evidence="1">
    <location>
        <begin position="1"/>
        <end position="56"/>
    </location>
</feature>
<protein>
    <submittedName>
        <fullName evidence="4">SYBU</fullName>
    </submittedName>
</protein>
<evidence type="ECO:0000313" key="3">
    <source>
        <dbReference type="Proteomes" id="UP000274131"/>
    </source>
</evidence>
<accession>A0A0N4UTK6</accession>
<reference evidence="4" key="1">
    <citation type="submission" date="2017-02" db="UniProtKB">
        <authorList>
            <consortium name="WormBaseParasite"/>
        </authorList>
    </citation>
    <scope>IDENTIFICATION</scope>
</reference>
<name>A0A0N4UTK6_ENTVE</name>
<dbReference type="AlphaFoldDB" id="A0A0N4UTK6"/>
<dbReference type="Proteomes" id="UP000274131">
    <property type="component" value="Unassembled WGS sequence"/>
</dbReference>
<reference evidence="2 3" key="2">
    <citation type="submission" date="2018-10" db="EMBL/GenBank/DDBJ databases">
        <authorList>
            <consortium name="Pathogen Informatics"/>
        </authorList>
    </citation>
    <scope>NUCLEOTIDE SEQUENCE [LARGE SCALE GENOMIC DNA]</scope>
</reference>